<evidence type="ECO:0000256" key="1">
    <source>
        <dbReference type="SAM" id="MobiDB-lite"/>
    </source>
</evidence>
<evidence type="ECO:0000313" key="4">
    <source>
        <dbReference type="Proteomes" id="UP001195483"/>
    </source>
</evidence>
<sequence length="599" mass="69995">MVKFLSKMADFERSSEESEMSDFELSEDLNNFDQVNLDETERRRLGRQCDTLVVDSDDNEEDFEGFEPEELYTPRDFVWTQMENQRDLFQFSDRVGPTRVLDGSMKASEYFQIFYSDEVFGNIVRLTNLNATIKRSRGDKGVWTDLTLDEIKAFYGILIIMDTMKFDRDELYWSESDAHWLLGSKIGQVMSRDRFFQIRRYLHFSEDRCVSNDRLHKVRYLLDHLRRAFQSEYVPHKQVTVDEAMVPFKGRLSLKQCMKDKPVKFGIKIWVLADAVSSYCYNFDFYVGKNTKIVNGNLGLSSKVVIALAKPIEMKGYEIYTDKFFTSPHLADYLYQRKTYLCGTVRTNLKDYPKALLQSNAAARKMCKGSSDWFMSGPLLASYWKDNHIVYYLSSCHRPVGDQTTVQQNKDETNTPLPCSPTVTDYAKYIGGVDRLDQRTRLNKEKKTMQWYRRIEIKLRECALYNAFVLEGTVVDHNPPGKRARDFLSFRMDVAHELIKNIQKGTRTFKRPRQLNIDEERLDEKAHWPVPSGSADRLCEVCNKKHKNYKTSHPGVTMTDNPFKRSKSSLMCGKCKVPLCITTNSTCFVDFHTKVYYWQ</sequence>
<name>A0AAE0VQ87_9BIVA</name>
<proteinExistence type="predicted"/>
<dbReference type="EMBL" id="JAEAOA010001475">
    <property type="protein sequence ID" value="KAK3585015.1"/>
    <property type="molecule type" value="Genomic_DNA"/>
</dbReference>
<evidence type="ECO:0000259" key="2">
    <source>
        <dbReference type="Pfam" id="PF13843"/>
    </source>
</evidence>
<dbReference type="InterPro" id="IPR029526">
    <property type="entry name" value="PGBD"/>
</dbReference>
<accession>A0AAE0VQ87</accession>
<organism evidence="3 4">
    <name type="scientific">Potamilus streckersoni</name>
    <dbReference type="NCBI Taxonomy" id="2493646"/>
    <lineage>
        <taxon>Eukaryota</taxon>
        <taxon>Metazoa</taxon>
        <taxon>Spiralia</taxon>
        <taxon>Lophotrochozoa</taxon>
        <taxon>Mollusca</taxon>
        <taxon>Bivalvia</taxon>
        <taxon>Autobranchia</taxon>
        <taxon>Heteroconchia</taxon>
        <taxon>Palaeoheterodonta</taxon>
        <taxon>Unionida</taxon>
        <taxon>Unionoidea</taxon>
        <taxon>Unionidae</taxon>
        <taxon>Ambleminae</taxon>
        <taxon>Lampsilini</taxon>
        <taxon>Potamilus</taxon>
    </lineage>
</organism>
<dbReference type="AlphaFoldDB" id="A0AAE0VQ87"/>
<evidence type="ECO:0000313" key="3">
    <source>
        <dbReference type="EMBL" id="KAK3585015.1"/>
    </source>
</evidence>
<dbReference type="Proteomes" id="UP001195483">
    <property type="component" value="Unassembled WGS sequence"/>
</dbReference>
<reference evidence="3" key="2">
    <citation type="journal article" date="2021" name="Genome Biol. Evol.">
        <title>Developing a high-quality reference genome for a parasitic bivalve with doubly uniparental inheritance (Bivalvia: Unionida).</title>
        <authorList>
            <person name="Smith C.H."/>
        </authorList>
    </citation>
    <scope>NUCLEOTIDE SEQUENCE</scope>
    <source>
        <strain evidence="3">CHS0354</strain>
        <tissue evidence="3">Mantle</tissue>
    </source>
</reference>
<reference evidence="3" key="3">
    <citation type="submission" date="2023-05" db="EMBL/GenBank/DDBJ databases">
        <authorList>
            <person name="Smith C.H."/>
        </authorList>
    </citation>
    <scope>NUCLEOTIDE SEQUENCE</scope>
    <source>
        <strain evidence="3">CHS0354</strain>
        <tissue evidence="3">Mantle</tissue>
    </source>
</reference>
<dbReference type="PANTHER" id="PTHR46599">
    <property type="entry name" value="PIGGYBAC TRANSPOSABLE ELEMENT-DERIVED PROTEIN 4"/>
    <property type="match status" value="1"/>
</dbReference>
<feature type="region of interest" description="Disordered" evidence="1">
    <location>
        <begin position="1"/>
        <end position="22"/>
    </location>
</feature>
<protein>
    <recommendedName>
        <fullName evidence="2">PiggyBac transposable element-derived protein domain-containing protein</fullName>
    </recommendedName>
</protein>
<dbReference type="Pfam" id="PF13843">
    <property type="entry name" value="DDE_Tnp_1_7"/>
    <property type="match status" value="1"/>
</dbReference>
<dbReference type="PANTHER" id="PTHR46599:SF3">
    <property type="entry name" value="PIGGYBAC TRANSPOSABLE ELEMENT-DERIVED PROTEIN 4"/>
    <property type="match status" value="1"/>
</dbReference>
<comment type="caution">
    <text evidence="3">The sequence shown here is derived from an EMBL/GenBank/DDBJ whole genome shotgun (WGS) entry which is preliminary data.</text>
</comment>
<gene>
    <name evidence="3" type="ORF">CHS0354_024929</name>
</gene>
<feature type="domain" description="PiggyBac transposable element-derived protein" evidence="2">
    <location>
        <begin position="107"/>
        <end position="468"/>
    </location>
</feature>
<keyword evidence="4" id="KW-1185">Reference proteome</keyword>
<reference evidence="3" key="1">
    <citation type="journal article" date="2021" name="Genome Biol. Evol.">
        <title>A High-Quality Reference Genome for a Parasitic Bivalve with Doubly Uniparental Inheritance (Bivalvia: Unionida).</title>
        <authorList>
            <person name="Smith C.H."/>
        </authorList>
    </citation>
    <scope>NUCLEOTIDE SEQUENCE</scope>
    <source>
        <strain evidence="3">CHS0354</strain>
    </source>
</reference>